<dbReference type="Proteomes" id="UP000789920">
    <property type="component" value="Unassembled WGS sequence"/>
</dbReference>
<evidence type="ECO:0000313" key="2">
    <source>
        <dbReference type="Proteomes" id="UP000789920"/>
    </source>
</evidence>
<accession>A0ACA9RJV4</accession>
<dbReference type="EMBL" id="CAJVQC010055487">
    <property type="protein sequence ID" value="CAG8795409.1"/>
    <property type="molecule type" value="Genomic_DNA"/>
</dbReference>
<sequence length="314" mass="35606">MANSSRETKNLSNDEYQAITEGLKKIYSQKIKSLETTYNFEGFHSPPLTDSDIEAKPIVLLMGQYSTGKTTFIKYLLEKEYPVIKINLCFLGCHIGVEPTTDRFVAVMNGVEEKVIPGNAAAVDSHLPYRGLNKFGQAFLTRFQVSQLPSPILENMTIIDTPGILAGDKQRLDRGYDFTSVIEWFAERADLILLFFDSHKLDISNEFKLAITSLKGQEEKVRVLLNKADMVDGQQLMRVYGAMMWSLGKVVQTPEVMRVYLGSFWSDKPPNSFEDCRALLDAEQKDLLKSLRELPHNATIRKVNEIVKRARISK</sequence>
<comment type="caution">
    <text evidence="1">The sequence shown here is derived from an EMBL/GenBank/DDBJ whole genome shotgun (WGS) entry which is preliminary data.</text>
</comment>
<reference evidence="1" key="1">
    <citation type="submission" date="2021-06" db="EMBL/GenBank/DDBJ databases">
        <authorList>
            <person name="Kallberg Y."/>
            <person name="Tangrot J."/>
            <person name="Rosling A."/>
        </authorList>
    </citation>
    <scope>NUCLEOTIDE SEQUENCE</scope>
    <source>
        <strain evidence="1">MA461A</strain>
    </source>
</reference>
<keyword evidence="2" id="KW-1185">Reference proteome</keyword>
<gene>
    <name evidence="1" type="ORF">RPERSI_LOCUS19946</name>
</gene>
<organism evidence="1 2">
    <name type="scientific">Racocetra persica</name>
    <dbReference type="NCBI Taxonomy" id="160502"/>
    <lineage>
        <taxon>Eukaryota</taxon>
        <taxon>Fungi</taxon>
        <taxon>Fungi incertae sedis</taxon>
        <taxon>Mucoromycota</taxon>
        <taxon>Glomeromycotina</taxon>
        <taxon>Glomeromycetes</taxon>
        <taxon>Diversisporales</taxon>
        <taxon>Gigasporaceae</taxon>
        <taxon>Racocetra</taxon>
    </lineage>
</organism>
<feature type="non-terminal residue" evidence="1">
    <location>
        <position position="314"/>
    </location>
</feature>
<name>A0ACA9RJV4_9GLOM</name>
<proteinExistence type="predicted"/>
<protein>
    <submittedName>
        <fullName evidence="1">10270_t:CDS:1</fullName>
    </submittedName>
</protein>
<evidence type="ECO:0000313" key="1">
    <source>
        <dbReference type="EMBL" id="CAG8795409.1"/>
    </source>
</evidence>